<organism evidence="2 3">
    <name type="scientific">Staphylococcus felis</name>
    <dbReference type="NCBI Taxonomy" id="46127"/>
    <lineage>
        <taxon>Bacteria</taxon>
        <taxon>Bacillati</taxon>
        <taxon>Bacillota</taxon>
        <taxon>Bacilli</taxon>
        <taxon>Bacillales</taxon>
        <taxon>Staphylococcaceae</taxon>
        <taxon>Staphylococcus</taxon>
    </lineage>
</organism>
<feature type="transmembrane region" description="Helical" evidence="1">
    <location>
        <begin position="27"/>
        <end position="44"/>
    </location>
</feature>
<accession>A0A3E0INU8</accession>
<evidence type="ECO:0000313" key="2">
    <source>
        <dbReference type="EMBL" id="REH94119.1"/>
    </source>
</evidence>
<name>A0A3E0INU8_9STAP</name>
<dbReference type="Proteomes" id="UP000256562">
    <property type="component" value="Unassembled WGS sequence"/>
</dbReference>
<sequence length="46" mass="5344">MILSMILGIFLIFIGYTKRHQNIYYKIFIGLGVLLIICSIYLSLPH</sequence>
<dbReference type="EMBL" id="QKXQ01000366">
    <property type="protein sequence ID" value="REH94119.1"/>
    <property type="molecule type" value="Genomic_DNA"/>
</dbReference>
<dbReference type="AlphaFoldDB" id="A0A3E0INU8"/>
<protein>
    <submittedName>
        <fullName evidence="2">Exosortase</fullName>
    </submittedName>
</protein>
<comment type="caution">
    <text evidence="2">The sequence shown here is derived from an EMBL/GenBank/DDBJ whole genome shotgun (WGS) entry which is preliminary data.</text>
</comment>
<evidence type="ECO:0000256" key="1">
    <source>
        <dbReference type="SAM" id="Phobius"/>
    </source>
</evidence>
<keyword evidence="1" id="KW-0812">Transmembrane</keyword>
<keyword evidence="1" id="KW-0472">Membrane</keyword>
<proteinExistence type="predicted"/>
<gene>
    <name evidence="2" type="ORF">DOS83_08030</name>
</gene>
<reference evidence="2 3" key="1">
    <citation type="journal article" date="2018" name="Vet. Microbiol.">
        <title>Characterisation of Staphylococcus felis isolated from cats using whole genome sequencing.</title>
        <authorList>
            <person name="Worthing K."/>
            <person name="Pang S."/>
            <person name="Trott D.J."/>
            <person name="Abraham S."/>
            <person name="Coombs G.W."/>
            <person name="Jordan D."/>
            <person name="McIntyre L."/>
            <person name="Davies M.R."/>
            <person name="Norris J."/>
        </authorList>
    </citation>
    <scope>NUCLEOTIDE SEQUENCE [LARGE SCALE GENOMIC DNA]</scope>
    <source>
        <strain evidence="2 3">F9</strain>
    </source>
</reference>
<keyword evidence="1" id="KW-1133">Transmembrane helix</keyword>
<evidence type="ECO:0000313" key="3">
    <source>
        <dbReference type="Proteomes" id="UP000256562"/>
    </source>
</evidence>